<gene>
    <name evidence="8" type="ORF">KGD82_02585</name>
</gene>
<dbReference type="CDD" id="cd14014">
    <property type="entry name" value="STKc_PknB_like"/>
    <property type="match status" value="1"/>
</dbReference>
<feature type="region of interest" description="Disordered" evidence="6">
    <location>
        <begin position="273"/>
        <end position="400"/>
    </location>
</feature>
<feature type="compositionally biased region" description="Pro residues" evidence="6">
    <location>
        <begin position="283"/>
        <end position="294"/>
    </location>
</feature>
<proteinExistence type="predicted"/>
<keyword evidence="4 5" id="KW-0067">ATP-binding</keyword>
<dbReference type="AlphaFoldDB" id="A0A975L9T2"/>
<dbReference type="EMBL" id="CP074402">
    <property type="protein sequence ID" value="QVJ01889.1"/>
    <property type="molecule type" value="Genomic_DNA"/>
</dbReference>
<reference evidence="8" key="1">
    <citation type="submission" date="2021-05" db="EMBL/GenBank/DDBJ databases">
        <authorList>
            <person name="Kaiqin L."/>
            <person name="Jian G."/>
        </authorList>
    </citation>
    <scope>NUCLEOTIDE SEQUENCE</scope>
    <source>
        <strain evidence="8">HDS5</strain>
    </source>
</reference>
<dbReference type="KEGG" id="nec:KGD82_02585"/>
<keyword evidence="1" id="KW-0808">Transferase</keyword>
<dbReference type="InterPro" id="IPR000719">
    <property type="entry name" value="Prot_kinase_dom"/>
</dbReference>
<evidence type="ECO:0000313" key="8">
    <source>
        <dbReference type="EMBL" id="QVJ01889.1"/>
    </source>
</evidence>
<feature type="domain" description="Protein kinase" evidence="7">
    <location>
        <begin position="15"/>
        <end position="286"/>
    </location>
</feature>
<protein>
    <submittedName>
        <fullName evidence="8">Protein kinase</fullName>
    </submittedName>
</protein>
<dbReference type="Pfam" id="PF00069">
    <property type="entry name" value="Pkinase"/>
    <property type="match status" value="1"/>
</dbReference>
<accession>A0A975L9T2</accession>
<evidence type="ECO:0000256" key="5">
    <source>
        <dbReference type="PROSITE-ProRule" id="PRU10141"/>
    </source>
</evidence>
<evidence type="ECO:0000259" key="7">
    <source>
        <dbReference type="PROSITE" id="PS50011"/>
    </source>
</evidence>
<dbReference type="GO" id="GO:0005524">
    <property type="term" value="F:ATP binding"/>
    <property type="evidence" value="ECO:0007669"/>
    <property type="project" value="UniProtKB-UniRule"/>
</dbReference>
<keyword evidence="2 5" id="KW-0547">Nucleotide-binding</keyword>
<dbReference type="Gene3D" id="3.30.200.20">
    <property type="entry name" value="Phosphorylase Kinase, domain 1"/>
    <property type="match status" value="1"/>
</dbReference>
<dbReference type="SUPFAM" id="SSF56112">
    <property type="entry name" value="Protein kinase-like (PK-like)"/>
    <property type="match status" value="1"/>
</dbReference>
<keyword evidence="9" id="KW-1185">Reference proteome</keyword>
<sequence length="400" mass="42665">MRPVGPNDPRRIGPYRLTHLLGQGGMGQVFLGRTRGGWDVVVKIIRPDRLHGSESRSPEYRARFAREAQAARSVGGFYTAHVLDADPHAEQPWIATAYIPGPTLSRAVRDQGPLTPPSVRRLAARLAEGLLAIHTHGLIHRDLKPANIILSDDGPKIIDFGIARPLDNTAISSTGRVFGTLSFMSPEQARGEDLTPASDVFSLGTVLTFAATGVNPFRTDSAPATLLRVVAAPPLHALGELPPDLREAVTACWSHAPEERPAPDDIITLLYGEGSDVDEPEPHPTAPPFSPPPEAAQTLEPTTEPGPNDDPPVLDPGSTTEPVPEATPEAEPEFTVVPETEPTGPQPPPEAALTLEPTTAPGPGTDPHYRPAPGLNLSPRQNGARRRDPKPNPPLGRARG</sequence>
<evidence type="ECO:0000313" key="9">
    <source>
        <dbReference type="Proteomes" id="UP000682416"/>
    </source>
</evidence>
<dbReference type="InterPro" id="IPR011009">
    <property type="entry name" value="Kinase-like_dom_sf"/>
</dbReference>
<dbReference type="InterPro" id="IPR017441">
    <property type="entry name" value="Protein_kinase_ATP_BS"/>
</dbReference>
<name>A0A975L9T2_9ACTN</name>
<dbReference type="InterPro" id="IPR008271">
    <property type="entry name" value="Ser/Thr_kinase_AS"/>
</dbReference>
<keyword evidence="3 8" id="KW-0418">Kinase</keyword>
<evidence type="ECO:0000256" key="3">
    <source>
        <dbReference type="ARBA" id="ARBA00022777"/>
    </source>
</evidence>
<dbReference type="PANTHER" id="PTHR43289:SF34">
    <property type="entry name" value="SERINE_THREONINE-PROTEIN KINASE YBDM-RELATED"/>
    <property type="match status" value="1"/>
</dbReference>
<evidence type="ECO:0000256" key="6">
    <source>
        <dbReference type="SAM" id="MobiDB-lite"/>
    </source>
</evidence>
<evidence type="ECO:0000256" key="4">
    <source>
        <dbReference type="ARBA" id="ARBA00022840"/>
    </source>
</evidence>
<dbReference type="PROSITE" id="PS50011">
    <property type="entry name" value="PROTEIN_KINASE_DOM"/>
    <property type="match status" value="1"/>
</dbReference>
<dbReference type="PROSITE" id="PS00108">
    <property type="entry name" value="PROTEIN_KINASE_ST"/>
    <property type="match status" value="1"/>
</dbReference>
<dbReference type="GO" id="GO:0004674">
    <property type="term" value="F:protein serine/threonine kinase activity"/>
    <property type="evidence" value="ECO:0007669"/>
    <property type="project" value="TreeGrafter"/>
</dbReference>
<organism evidence="8 9">
    <name type="scientific">Nocardiopsis eucommiae</name>
    <dbReference type="NCBI Taxonomy" id="2831970"/>
    <lineage>
        <taxon>Bacteria</taxon>
        <taxon>Bacillati</taxon>
        <taxon>Actinomycetota</taxon>
        <taxon>Actinomycetes</taxon>
        <taxon>Streptosporangiales</taxon>
        <taxon>Nocardiopsidaceae</taxon>
        <taxon>Nocardiopsis</taxon>
    </lineage>
</organism>
<dbReference type="SMART" id="SM00220">
    <property type="entry name" value="S_TKc"/>
    <property type="match status" value="1"/>
</dbReference>
<dbReference type="PANTHER" id="PTHR43289">
    <property type="entry name" value="MITOGEN-ACTIVATED PROTEIN KINASE KINASE KINASE 20-RELATED"/>
    <property type="match status" value="1"/>
</dbReference>
<evidence type="ECO:0000256" key="2">
    <source>
        <dbReference type="ARBA" id="ARBA00022741"/>
    </source>
</evidence>
<dbReference type="Proteomes" id="UP000682416">
    <property type="component" value="Chromosome"/>
</dbReference>
<feature type="compositionally biased region" description="Low complexity" evidence="6">
    <location>
        <begin position="319"/>
        <end position="343"/>
    </location>
</feature>
<dbReference type="Gene3D" id="1.10.510.10">
    <property type="entry name" value="Transferase(Phosphotransferase) domain 1"/>
    <property type="match status" value="1"/>
</dbReference>
<dbReference type="PROSITE" id="PS00107">
    <property type="entry name" value="PROTEIN_KINASE_ATP"/>
    <property type="match status" value="1"/>
</dbReference>
<feature type="binding site" evidence="5">
    <location>
        <position position="43"/>
    </location>
    <ligand>
        <name>ATP</name>
        <dbReference type="ChEBI" id="CHEBI:30616"/>
    </ligand>
</feature>
<evidence type="ECO:0000256" key="1">
    <source>
        <dbReference type="ARBA" id="ARBA00022679"/>
    </source>
</evidence>